<dbReference type="SUPFAM" id="SSF52954">
    <property type="entry name" value="Class II aaRS ABD-related"/>
    <property type="match status" value="1"/>
</dbReference>
<dbReference type="PROSITE" id="PS50862">
    <property type="entry name" value="AA_TRNA_LIGASE_II"/>
    <property type="match status" value="1"/>
</dbReference>
<keyword evidence="15" id="KW-1185">Reference proteome</keyword>
<evidence type="ECO:0000256" key="7">
    <source>
        <dbReference type="ARBA" id="ARBA00022917"/>
    </source>
</evidence>
<dbReference type="GO" id="GO:0006433">
    <property type="term" value="P:prolyl-tRNA aminoacylation"/>
    <property type="evidence" value="ECO:0007669"/>
    <property type="project" value="UniProtKB-UniRule"/>
</dbReference>
<dbReference type="InterPro" id="IPR045864">
    <property type="entry name" value="aa-tRNA-synth_II/BPL/LPL"/>
</dbReference>
<dbReference type="Gene3D" id="3.40.50.800">
    <property type="entry name" value="Anticodon-binding domain"/>
    <property type="match status" value="1"/>
</dbReference>
<dbReference type="PANTHER" id="PTHR42753">
    <property type="entry name" value="MITOCHONDRIAL RIBOSOME PROTEIN L39/PROLYL-TRNA LIGASE FAMILY MEMBER"/>
    <property type="match status" value="1"/>
</dbReference>
<evidence type="ECO:0000256" key="5">
    <source>
        <dbReference type="ARBA" id="ARBA00022741"/>
    </source>
</evidence>
<gene>
    <name evidence="12" type="primary">proS</name>
    <name evidence="14" type="ORF">CLV63_101536</name>
</gene>
<dbReference type="PRINTS" id="PR01046">
    <property type="entry name" value="TRNASYNTHPRO"/>
</dbReference>
<dbReference type="FunFam" id="3.30.930.10:FF:000066">
    <property type="entry name" value="Proline--tRNA ligase"/>
    <property type="match status" value="1"/>
</dbReference>
<dbReference type="NCBIfam" id="NF006625">
    <property type="entry name" value="PRK09194.1"/>
    <property type="match status" value="1"/>
</dbReference>
<dbReference type="Pfam" id="PF00587">
    <property type="entry name" value="tRNA-synt_2b"/>
    <property type="match status" value="1"/>
</dbReference>
<dbReference type="InterPro" id="IPR036621">
    <property type="entry name" value="Anticodon-bd_dom_sf"/>
</dbReference>
<dbReference type="InterPro" id="IPR033730">
    <property type="entry name" value="ProRS_core_prok"/>
</dbReference>
<dbReference type="Gene3D" id="3.90.960.10">
    <property type="entry name" value="YbaK/aminoacyl-tRNA synthetase-associated domain"/>
    <property type="match status" value="1"/>
</dbReference>
<evidence type="ECO:0000256" key="4">
    <source>
        <dbReference type="ARBA" id="ARBA00022598"/>
    </source>
</evidence>
<evidence type="ECO:0000256" key="10">
    <source>
        <dbReference type="ARBA" id="ARBA00053664"/>
    </source>
</evidence>
<evidence type="ECO:0000256" key="6">
    <source>
        <dbReference type="ARBA" id="ARBA00022840"/>
    </source>
</evidence>
<comment type="caution">
    <text evidence="14">The sequence shown here is derived from an EMBL/GenBank/DDBJ whole genome shotgun (WGS) entry which is preliminary data.</text>
</comment>
<keyword evidence="4 12" id="KW-0436">Ligase</keyword>
<sequence length="583" mass="63535">MLLRMSTLFLRTLREDPADAEVPSHKLLVRGGFVRRAAPGVYTWLPLGKLVLDNIADLVREEMNGIGGQEVLLPALLPREYYEASNRWTEYGDTVFRLQDRKGADYMLGPTHEELFTLLVKGEFTSYKDFPVVLYQIQEKFRDEARPRAGILRGREFHMKDAYSFDIDDAGLQRSYDLHRGAYVRIFDRLGLKYVIVSAMSGSMGGSASEEFLAETEYGEDTFVRSTGSDYAANVEAVRTPAPPHLPVEGLPEAVVHHTPDTPTIQTLVDFLNGAALGREFTAADTLKNVLVKTRRPGEAAWEILGIGLPGDREVDMKRLEAAVYPAEVALLDEADFAAHPYLVKGYVGPNALLANKLRYLVDPRIVEGTVWTTGADQHDHHVVDLVCGRDFTPDGTIEAAEVREGDPSPDGTGTLYTARGIEIGHIFQLGRKFTDTFGLDALGPDGKPKRVTMGSYGIGVSRLVAAVVEQSHDDKGIVWPRSVAPADVHVVGTGKGEQIEVAVRLAEELAAQGVRVLVDDRKGVSPGVKFTDSELLGIPTTVVVGKKLAEGLVELRDRAGGGHSEIALDATVATVAALVKDA</sequence>
<proteinExistence type="inferred from homology"/>
<dbReference type="InterPro" id="IPR007214">
    <property type="entry name" value="YbaK/aa-tRNA-synth-assoc-dom"/>
</dbReference>
<dbReference type="RefSeq" id="WP_211301107.1">
    <property type="nucleotide sequence ID" value="NZ_PYGA01000001.1"/>
</dbReference>
<dbReference type="InterPro" id="IPR050062">
    <property type="entry name" value="Pro-tRNA_synthetase"/>
</dbReference>
<dbReference type="PANTHER" id="PTHR42753:SF2">
    <property type="entry name" value="PROLINE--TRNA LIGASE"/>
    <property type="match status" value="1"/>
</dbReference>
<dbReference type="Gene3D" id="3.30.930.10">
    <property type="entry name" value="Bira Bifunctional Protein, Domain 2"/>
    <property type="match status" value="2"/>
</dbReference>
<keyword evidence="3 12" id="KW-0963">Cytoplasm</keyword>
<keyword evidence="7 12" id="KW-0648">Protein biosynthesis</keyword>
<evidence type="ECO:0000256" key="11">
    <source>
        <dbReference type="ARBA" id="ARBA00060755"/>
    </source>
</evidence>
<dbReference type="NCBIfam" id="TIGR00409">
    <property type="entry name" value="proS_fam_II"/>
    <property type="match status" value="1"/>
</dbReference>
<dbReference type="InterPro" id="IPR023717">
    <property type="entry name" value="Pro-tRNA-Synthase_IIa_type1"/>
</dbReference>
<evidence type="ECO:0000259" key="13">
    <source>
        <dbReference type="PROSITE" id="PS50862"/>
    </source>
</evidence>
<evidence type="ECO:0000256" key="1">
    <source>
        <dbReference type="ARBA" id="ARBA00004496"/>
    </source>
</evidence>
<dbReference type="FunFam" id="3.30.930.10:FF:000065">
    <property type="entry name" value="Proline--tRNA ligase"/>
    <property type="match status" value="1"/>
</dbReference>
<dbReference type="SUPFAM" id="SSF55826">
    <property type="entry name" value="YbaK/ProRS associated domain"/>
    <property type="match status" value="1"/>
</dbReference>
<evidence type="ECO:0000256" key="9">
    <source>
        <dbReference type="ARBA" id="ARBA00047671"/>
    </source>
</evidence>
<accession>A0A2P8DV55</accession>
<dbReference type="EC" id="6.1.1.15" evidence="12"/>
<dbReference type="HAMAP" id="MF_01569">
    <property type="entry name" value="Pro_tRNA_synth_type1"/>
    <property type="match status" value="1"/>
</dbReference>
<evidence type="ECO:0000256" key="8">
    <source>
        <dbReference type="ARBA" id="ARBA00023146"/>
    </source>
</evidence>
<dbReference type="CDD" id="cd00861">
    <property type="entry name" value="ProRS_anticodon_short"/>
    <property type="match status" value="1"/>
</dbReference>
<comment type="function">
    <text evidence="10 12">Catalyzes the attachment of proline to tRNA(Pro) in a two-step reaction: proline is first activated by ATP to form Pro-AMP and then transferred to the acceptor end of tRNA(Pro). As ProRS can inadvertently accommodate and process non-cognate amino acids such as alanine and cysteine, to avoid such errors it has two additional distinct editing activities against alanine. One activity is designated as 'pretransfer' editing and involves the tRNA(Pro)-independent hydrolysis of activated Ala-AMP. The other activity is designated 'posttransfer' editing and involves deacylation of mischarged Ala-tRNA(Pro). The misacylated Cys-tRNA(Pro) is not edited by ProRS.</text>
</comment>
<dbReference type="GO" id="GO:0002161">
    <property type="term" value="F:aminoacyl-tRNA deacylase activity"/>
    <property type="evidence" value="ECO:0007669"/>
    <property type="project" value="InterPro"/>
</dbReference>
<evidence type="ECO:0000256" key="2">
    <source>
        <dbReference type="ARBA" id="ARBA00011738"/>
    </source>
</evidence>
<dbReference type="Pfam" id="PF04073">
    <property type="entry name" value="tRNA_edit"/>
    <property type="match status" value="1"/>
</dbReference>
<dbReference type="InterPro" id="IPR002316">
    <property type="entry name" value="Pro-tRNA-ligase_IIa"/>
</dbReference>
<dbReference type="EMBL" id="PYGA01000001">
    <property type="protein sequence ID" value="PSL01057.1"/>
    <property type="molecule type" value="Genomic_DNA"/>
</dbReference>
<feature type="domain" description="Aminoacyl-transfer RNA synthetases class-II family profile" evidence="13">
    <location>
        <begin position="35"/>
        <end position="481"/>
    </location>
</feature>
<comment type="domain">
    <text evidence="12">Consists of three domains: the N-terminal catalytic domain, the editing domain and the C-terminal anticodon-binding domain.</text>
</comment>
<dbReference type="CDD" id="cd00779">
    <property type="entry name" value="ProRS_core_prok"/>
    <property type="match status" value="1"/>
</dbReference>
<dbReference type="GO" id="GO:0004827">
    <property type="term" value="F:proline-tRNA ligase activity"/>
    <property type="evidence" value="ECO:0007669"/>
    <property type="project" value="UniProtKB-UniRule"/>
</dbReference>
<evidence type="ECO:0000256" key="3">
    <source>
        <dbReference type="ARBA" id="ARBA00022490"/>
    </source>
</evidence>
<dbReference type="GO" id="GO:0005524">
    <property type="term" value="F:ATP binding"/>
    <property type="evidence" value="ECO:0007669"/>
    <property type="project" value="UniProtKB-UniRule"/>
</dbReference>
<keyword evidence="8 12" id="KW-0030">Aminoacyl-tRNA synthetase</keyword>
<dbReference type="AlphaFoldDB" id="A0A2P8DV55"/>
<comment type="catalytic activity">
    <reaction evidence="9 12">
        <text>tRNA(Pro) + L-proline + ATP = L-prolyl-tRNA(Pro) + AMP + diphosphate</text>
        <dbReference type="Rhea" id="RHEA:14305"/>
        <dbReference type="Rhea" id="RHEA-COMP:9700"/>
        <dbReference type="Rhea" id="RHEA-COMP:9702"/>
        <dbReference type="ChEBI" id="CHEBI:30616"/>
        <dbReference type="ChEBI" id="CHEBI:33019"/>
        <dbReference type="ChEBI" id="CHEBI:60039"/>
        <dbReference type="ChEBI" id="CHEBI:78442"/>
        <dbReference type="ChEBI" id="CHEBI:78532"/>
        <dbReference type="ChEBI" id="CHEBI:456215"/>
        <dbReference type="EC" id="6.1.1.15"/>
    </reaction>
</comment>
<evidence type="ECO:0000313" key="14">
    <source>
        <dbReference type="EMBL" id="PSL01057.1"/>
    </source>
</evidence>
<dbReference type="InterPro" id="IPR044140">
    <property type="entry name" value="ProRS_anticodon_short"/>
</dbReference>
<dbReference type="SUPFAM" id="SSF55681">
    <property type="entry name" value="Class II aaRS and biotin synthetases"/>
    <property type="match status" value="1"/>
</dbReference>
<organism evidence="14 15">
    <name type="scientific">Murinocardiopsis flavida</name>
    <dbReference type="NCBI Taxonomy" id="645275"/>
    <lineage>
        <taxon>Bacteria</taxon>
        <taxon>Bacillati</taxon>
        <taxon>Actinomycetota</taxon>
        <taxon>Actinomycetes</taxon>
        <taxon>Streptosporangiales</taxon>
        <taxon>Nocardiopsidaceae</taxon>
        <taxon>Murinocardiopsis</taxon>
    </lineage>
</organism>
<dbReference type="InterPro" id="IPR036754">
    <property type="entry name" value="YbaK/aa-tRNA-synt-asso_dom_sf"/>
</dbReference>
<keyword evidence="6 12" id="KW-0067">ATP-binding</keyword>
<dbReference type="Pfam" id="PF03129">
    <property type="entry name" value="HGTP_anticodon"/>
    <property type="match status" value="1"/>
</dbReference>
<protein>
    <recommendedName>
        <fullName evidence="12">Proline--tRNA ligase</fullName>
        <ecNumber evidence="12">6.1.1.15</ecNumber>
    </recommendedName>
    <alternativeName>
        <fullName evidence="12">Prolyl-tRNA synthetase</fullName>
        <shortName evidence="12">ProRS</shortName>
    </alternativeName>
</protein>
<dbReference type="GO" id="GO:0005829">
    <property type="term" value="C:cytosol"/>
    <property type="evidence" value="ECO:0007669"/>
    <property type="project" value="TreeGrafter"/>
</dbReference>
<comment type="similarity">
    <text evidence="11 12">Belongs to the class-II aminoacyl-tRNA synthetase family. ProS type 1 subfamily.</text>
</comment>
<evidence type="ECO:0000256" key="12">
    <source>
        <dbReference type="HAMAP-Rule" id="MF_01569"/>
    </source>
</evidence>
<reference evidence="14 15" key="1">
    <citation type="submission" date="2018-03" db="EMBL/GenBank/DDBJ databases">
        <title>Genomic Encyclopedia of Archaeal and Bacterial Type Strains, Phase II (KMG-II): from individual species to whole genera.</title>
        <authorList>
            <person name="Goeker M."/>
        </authorList>
    </citation>
    <scope>NUCLEOTIDE SEQUENCE [LARGE SCALE GENOMIC DNA]</scope>
    <source>
        <strain evidence="14 15">DSM 45312</strain>
    </source>
</reference>
<comment type="subunit">
    <text evidence="2 12">Homodimer.</text>
</comment>
<comment type="subcellular location">
    <subcellularLocation>
        <location evidence="1 12">Cytoplasm</location>
    </subcellularLocation>
</comment>
<name>A0A2P8DV55_9ACTN</name>
<dbReference type="Proteomes" id="UP000240542">
    <property type="component" value="Unassembled WGS sequence"/>
</dbReference>
<dbReference type="InterPro" id="IPR004154">
    <property type="entry name" value="Anticodon-bd"/>
</dbReference>
<keyword evidence="5 12" id="KW-0547">Nucleotide-binding</keyword>
<evidence type="ECO:0000313" key="15">
    <source>
        <dbReference type="Proteomes" id="UP000240542"/>
    </source>
</evidence>
<dbReference type="InterPro" id="IPR002314">
    <property type="entry name" value="aa-tRNA-synt_IIb"/>
</dbReference>
<dbReference type="InterPro" id="IPR006195">
    <property type="entry name" value="aa-tRNA-synth_II"/>
</dbReference>
<dbReference type="InterPro" id="IPR004500">
    <property type="entry name" value="Pro-tRNA-synth_IIa_bac-type"/>
</dbReference>